<dbReference type="STRING" id="95161.SAMN05660874_01359"/>
<evidence type="ECO:0000313" key="1">
    <source>
        <dbReference type="EMBL" id="SFS46981.1"/>
    </source>
</evidence>
<organism evidence="1 2">
    <name type="scientific">Saccharopolyspora flava</name>
    <dbReference type="NCBI Taxonomy" id="95161"/>
    <lineage>
        <taxon>Bacteria</taxon>
        <taxon>Bacillati</taxon>
        <taxon>Actinomycetota</taxon>
        <taxon>Actinomycetes</taxon>
        <taxon>Pseudonocardiales</taxon>
        <taxon>Pseudonocardiaceae</taxon>
        <taxon>Saccharopolyspora</taxon>
    </lineage>
</organism>
<name>A0A1I6Q3B1_9PSEU</name>
<gene>
    <name evidence="1" type="ORF">SAMN05660874_01359</name>
</gene>
<accession>A0A1I6Q3B1</accession>
<sequence length="59" mass="6195">MANADGVTGTVREIDATMLELTKTVTNFGVPKGLGGPLNGLKRAVGDLVAHLEMSQRRS</sequence>
<keyword evidence="2" id="KW-1185">Reference proteome</keyword>
<dbReference type="Proteomes" id="UP000198852">
    <property type="component" value="Unassembled WGS sequence"/>
</dbReference>
<dbReference type="AlphaFoldDB" id="A0A1I6Q3B1"/>
<reference evidence="2" key="1">
    <citation type="submission" date="2016-10" db="EMBL/GenBank/DDBJ databases">
        <authorList>
            <person name="Varghese N."/>
            <person name="Submissions S."/>
        </authorList>
    </citation>
    <scope>NUCLEOTIDE SEQUENCE [LARGE SCALE GENOMIC DNA]</scope>
    <source>
        <strain evidence="2">DSM 44771</strain>
    </source>
</reference>
<evidence type="ECO:0000313" key="2">
    <source>
        <dbReference type="Proteomes" id="UP000198852"/>
    </source>
</evidence>
<proteinExistence type="predicted"/>
<protein>
    <submittedName>
        <fullName evidence="1">Uncharacterized protein</fullName>
    </submittedName>
</protein>
<dbReference type="RefSeq" id="WP_093414462.1">
    <property type="nucleotide sequence ID" value="NZ_FOZX01000001.1"/>
</dbReference>
<dbReference type="EMBL" id="FOZX01000001">
    <property type="protein sequence ID" value="SFS46981.1"/>
    <property type="molecule type" value="Genomic_DNA"/>
</dbReference>